<gene>
    <name evidence="2" type="ORF">ACJMK2_006476</name>
</gene>
<evidence type="ECO:0000256" key="1">
    <source>
        <dbReference type="SAM" id="MobiDB-lite"/>
    </source>
</evidence>
<dbReference type="EMBL" id="JBJQND010000010">
    <property type="protein sequence ID" value="KAL3864824.1"/>
    <property type="molecule type" value="Genomic_DNA"/>
</dbReference>
<comment type="caution">
    <text evidence="2">The sequence shown here is derived from an EMBL/GenBank/DDBJ whole genome shotgun (WGS) entry which is preliminary data.</text>
</comment>
<keyword evidence="3" id="KW-1185">Reference proteome</keyword>
<feature type="compositionally biased region" description="Basic residues" evidence="1">
    <location>
        <begin position="97"/>
        <end position="109"/>
    </location>
</feature>
<dbReference type="Proteomes" id="UP001634394">
    <property type="component" value="Unassembled WGS sequence"/>
</dbReference>
<accession>A0ABD3VT88</accession>
<name>A0ABD3VT88_SINWO</name>
<evidence type="ECO:0000313" key="2">
    <source>
        <dbReference type="EMBL" id="KAL3864824.1"/>
    </source>
</evidence>
<protein>
    <submittedName>
        <fullName evidence="2">Uncharacterized protein</fullName>
    </submittedName>
</protein>
<proteinExistence type="predicted"/>
<sequence>QTTLWVFKRIKKKKYLQKQTTLLMFKQIKQNLSTTANYTLGVQTDQKKTVNSSKLPSLVFRQIKKLSATANYTLDVQIDHAKPIYDSKLHSGCSDRSRRKNIYNSKLHS</sequence>
<feature type="non-terminal residue" evidence="2">
    <location>
        <position position="1"/>
    </location>
</feature>
<evidence type="ECO:0000313" key="3">
    <source>
        <dbReference type="Proteomes" id="UP001634394"/>
    </source>
</evidence>
<reference evidence="2 3" key="1">
    <citation type="submission" date="2024-11" db="EMBL/GenBank/DDBJ databases">
        <title>Chromosome-level genome assembly of the freshwater bivalve Anodonta woodiana.</title>
        <authorList>
            <person name="Chen X."/>
        </authorList>
    </citation>
    <scope>NUCLEOTIDE SEQUENCE [LARGE SCALE GENOMIC DNA]</scope>
    <source>
        <strain evidence="2">MN2024</strain>
        <tissue evidence="2">Gills</tissue>
    </source>
</reference>
<feature type="region of interest" description="Disordered" evidence="1">
    <location>
        <begin position="89"/>
        <end position="109"/>
    </location>
</feature>
<dbReference type="AlphaFoldDB" id="A0ABD3VT88"/>
<organism evidence="2 3">
    <name type="scientific">Sinanodonta woodiana</name>
    <name type="common">Chinese pond mussel</name>
    <name type="synonym">Anodonta woodiana</name>
    <dbReference type="NCBI Taxonomy" id="1069815"/>
    <lineage>
        <taxon>Eukaryota</taxon>
        <taxon>Metazoa</taxon>
        <taxon>Spiralia</taxon>
        <taxon>Lophotrochozoa</taxon>
        <taxon>Mollusca</taxon>
        <taxon>Bivalvia</taxon>
        <taxon>Autobranchia</taxon>
        <taxon>Heteroconchia</taxon>
        <taxon>Palaeoheterodonta</taxon>
        <taxon>Unionida</taxon>
        <taxon>Unionoidea</taxon>
        <taxon>Unionidae</taxon>
        <taxon>Unioninae</taxon>
        <taxon>Sinanodonta</taxon>
    </lineage>
</organism>